<sequence length="68" mass="7914">MEVENLFNNKSVIVKINDRCREHEEVFIDLSREAARQLGMIKQGKAKVRITIVKETNQSDEEIPDTQK</sequence>
<accession>A0A0W8FTI8</accession>
<dbReference type="EMBL" id="LNQE01000856">
    <property type="protein sequence ID" value="KUG24232.1"/>
    <property type="molecule type" value="Genomic_DNA"/>
</dbReference>
<comment type="caution">
    <text evidence="2">The sequence shown here is derived from an EMBL/GenBank/DDBJ whole genome shotgun (WGS) entry which is preliminary data.</text>
</comment>
<evidence type="ECO:0000259" key="1">
    <source>
        <dbReference type="Pfam" id="PF03330"/>
    </source>
</evidence>
<reference evidence="2" key="1">
    <citation type="journal article" date="2015" name="Proc. Natl. Acad. Sci. U.S.A.">
        <title>Networks of energetic and metabolic interactions define dynamics in microbial communities.</title>
        <authorList>
            <person name="Embree M."/>
            <person name="Liu J.K."/>
            <person name="Al-Bassam M.M."/>
            <person name="Zengler K."/>
        </authorList>
    </citation>
    <scope>NUCLEOTIDE SEQUENCE</scope>
</reference>
<dbReference type="CDD" id="cd22268">
    <property type="entry name" value="DPBB_RlpA-like"/>
    <property type="match status" value="1"/>
</dbReference>
<dbReference type="AlphaFoldDB" id="A0A0W8FTI8"/>
<dbReference type="SUPFAM" id="SSF50685">
    <property type="entry name" value="Barwin-like endoglucanases"/>
    <property type="match status" value="1"/>
</dbReference>
<dbReference type="PANTHER" id="PTHR34183:SF8">
    <property type="entry name" value="ENDOLYTIC PEPTIDOGLYCAN TRANSGLYCOSYLASE RLPA-RELATED"/>
    <property type="match status" value="1"/>
</dbReference>
<dbReference type="Pfam" id="PF03330">
    <property type="entry name" value="DPBB_1"/>
    <property type="match status" value="1"/>
</dbReference>
<name>A0A0W8FTI8_9ZZZZ</name>
<dbReference type="InterPro" id="IPR036908">
    <property type="entry name" value="RlpA-like_sf"/>
</dbReference>
<dbReference type="Gene3D" id="2.40.40.10">
    <property type="entry name" value="RlpA-like domain"/>
    <property type="match status" value="1"/>
</dbReference>
<organism evidence="2">
    <name type="scientific">hydrocarbon metagenome</name>
    <dbReference type="NCBI Taxonomy" id="938273"/>
    <lineage>
        <taxon>unclassified sequences</taxon>
        <taxon>metagenomes</taxon>
        <taxon>ecological metagenomes</taxon>
    </lineage>
</organism>
<feature type="domain" description="RlpA-like protein double-psi beta-barrel" evidence="1">
    <location>
        <begin position="9"/>
        <end position="50"/>
    </location>
</feature>
<proteinExistence type="predicted"/>
<dbReference type="PANTHER" id="PTHR34183">
    <property type="entry name" value="ENDOLYTIC PEPTIDOGLYCAN TRANSGLYCOSYLASE RLPA"/>
    <property type="match status" value="1"/>
</dbReference>
<evidence type="ECO:0000313" key="2">
    <source>
        <dbReference type="EMBL" id="KUG24232.1"/>
    </source>
</evidence>
<gene>
    <name evidence="2" type="ORF">ASZ90_005952</name>
</gene>
<dbReference type="InterPro" id="IPR009009">
    <property type="entry name" value="RlpA-like_DPBB"/>
</dbReference>
<protein>
    <recommendedName>
        <fullName evidence="1">RlpA-like protein double-psi beta-barrel domain-containing protein</fullName>
    </recommendedName>
</protein>